<proteinExistence type="predicted"/>
<dbReference type="InterPro" id="IPR027417">
    <property type="entry name" value="P-loop_NTPase"/>
</dbReference>
<name>A0A8S5T4P7_9CAUD</name>
<reference evidence="2" key="1">
    <citation type="journal article" date="2021" name="Proc. Natl. Acad. Sci. U.S.A.">
        <title>A Catalog of Tens of Thousands of Viruses from Human Metagenomes Reveals Hidden Associations with Chronic Diseases.</title>
        <authorList>
            <person name="Tisza M.J."/>
            <person name="Buck C.B."/>
        </authorList>
    </citation>
    <scope>NUCLEOTIDE SEQUENCE</scope>
    <source>
        <strain evidence="2">CtMBu2</strain>
    </source>
</reference>
<feature type="region of interest" description="Disordered" evidence="1">
    <location>
        <begin position="202"/>
        <end position="226"/>
    </location>
</feature>
<organism evidence="2">
    <name type="scientific">Siphoviridae sp. ctMBu2</name>
    <dbReference type="NCBI Taxonomy" id="2827853"/>
    <lineage>
        <taxon>Viruses</taxon>
        <taxon>Duplodnaviria</taxon>
        <taxon>Heunggongvirae</taxon>
        <taxon>Uroviricota</taxon>
        <taxon>Caudoviricetes</taxon>
    </lineage>
</organism>
<dbReference type="EMBL" id="BK032748">
    <property type="protein sequence ID" value="DAF58209.1"/>
    <property type="molecule type" value="Genomic_DNA"/>
</dbReference>
<sequence>MAIVTFILGHSGSGKSYSLRNLNPEQTALINVIGKPLPFRGKFKGMTSDNSEHICRTLPKIKSPVIVIDDFQYIMANEFMRRSHEKGYDKFNDIGRNAWDILNVATSLPADKRVYILSHTQENESGRTSIKTIGKMLDDKITPEGMVTIVLRTQVIDGKYRFVTQNNGNDTTKSPAGMFADALIDNDLAAVDAAVCEYYGIGEPKEPETQPEDQPEAQTEQQGDAA</sequence>
<dbReference type="SUPFAM" id="SSF52540">
    <property type="entry name" value="P-loop containing nucleoside triphosphate hydrolases"/>
    <property type="match status" value="1"/>
</dbReference>
<accession>A0A8S5T4P7</accession>
<protein>
    <submittedName>
        <fullName evidence="2">AAA domain protein</fullName>
    </submittedName>
</protein>
<feature type="compositionally biased region" description="Polar residues" evidence="1">
    <location>
        <begin position="216"/>
        <end position="226"/>
    </location>
</feature>
<evidence type="ECO:0000256" key="1">
    <source>
        <dbReference type="SAM" id="MobiDB-lite"/>
    </source>
</evidence>
<evidence type="ECO:0000313" key="2">
    <source>
        <dbReference type="EMBL" id="DAF58209.1"/>
    </source>
</evidence>